<reference evidence="2 3" key="1">
    <citation type="journal article" date="2019" name="Nat. Med.">
        <title>A library of human gut bacterial isolates paired with longitudinal multiomics data enables mechanistic microbiome research.</title>
        <authorList>
            <person name="Poyet M."/>
            <person name="Groussin M."/>
            <person name="Gibbons S.M."/>
            <person name="Avila-Pacheco J."/>
            <person name="Jiang X."/>
            <person name="Kearney S.M."/>
            <person name="Perrotta A.R."/>
            <person name="Berdy B."/>
            <person name="Zhao S."/>
            <person name="Lieberman T.D."/>
            <person name="Swanson P.K."/>
            <person name="Smith M."/>
            <person name="Roesemann S."/>
            <person name="Alexander J.E."/>
            <person name="Rich S.A."/>
            <person name="Livny J."/>
            <person name="Vlamakis H."/>
            <person name="Clish C."/>
            <person name="Bullock K."/>
            <person name="Deik A."/>
            <person name="Scott J."/>
            <person name="Pierce K.A."/>
            <person name="Xavier R.J."/>
            <person name="Alm E.J."/>
        </authorList>
    </citation>
    <scope>NUCLEOTIDE SEQUENCE [LARGE SCALE GENOMIC DNA]</scope>
    <source>
        <strain evidence="2 3">BIOML-A41</strain>
    </source>
</reference>
<dbReference type="AlphaFoldDB" id="A0A7K0GMM6"/>
<keyword evidence="1" id="KW-0472">Membrane</keyword>
<dbReference type="RefSeq" id="WP_151872240.1">
    <property type="nucleotide sequence ID" value="NZ_WKLT01000033.1"/>
</dbReference>
<comment type="caution">
    <text evidence="2">The sequence shown here is derived from an EMBL/GenBank/DDBJ whole genome shotgun (WGS) entry which is preliminary data.</text>
</comment>
<keyword evidence="1" id="KW-0812">Transmembrane</keyword>
<feature type="transmembrane region" description="Helical" evidence="1">
    <location>
        <begin position="74"/>
        <end position="96"/>
    </location>
</feature>
<keyword evidence="1" id="KW-1133">Transmembrane helix</keyword>
<dbReference type="Proteomes" id="UP000463337">
    <property type="component" value="Unassembled WGS sequence"/>
</dbReference>
<protein>
    <recommendedName>
        <fullName evidence="4">Phage membrane protein</fullName>
    </recommendedName>
</protein>
<evidence type="ECO:0008006" key="4">
    <source>
        <dbReference type="Google" id="ProtNLM"/>
    </source>
</evidence>
<sequence length="97" mass="10853">MKELTLKKSLFSIFILLPISILMSGYVIKYGWNEIISTINGISSITFKQAIGIDIVASFILASRRTKDDRDFQTIAISAITSPLITLLVLWIVAIFM</sequence>
<evidence type="ECO:0000256" key="1">
    <source>
        <dbReference type="SAM" id="Phobius"/>
    </source>
</evidence>
<evidence type="ECO:0000313" key="3">
    <source>
        <dbReference type="Proteomes" id="UP000463337"/>
    </source>
</evidence>
<gene>
    <name evidence="2" type="ORF">GKD59_21390</name>
</gene>
<accession>A0A7K0GMM6</accession>
<organism evidence="2 3">
    <name type="scientific">Parabacteroides distasonis</name>
    <dbReference type="NCBI Taxonomy" id="823"/>
    <lineage>
        <taxon>Bacteria</taxon>
        <taxon>Pseudomonadati</taxon>
        <taxon>Bacteroidota</taxon>
        <taxon>Bacteroidia</taxon>
        <taxon>Bacteroidales</taxon>
        <taxon>Tannerellaceae</taxon>
        <taxon>Parabacteroides</taxon>
    </lineage>
</organism>
<evidence type="ECO:0000313" key="2">
    <source>
        <dbReference type="EMBL" id="MRY60408.1"/>
    </source>
</evidence>
<proteinExistence type="predicted"/>
<dbReference type="EMBL" id="WKLT01000033">
    <property type="protein sequence ID" value="MRY60408.1"/>
    <property type="molecule type" value="Genomic_DNA"/>
</dbReference>
<feature type="transmembrane region" description="Helical" evidence="1">
    <location>
        <begin position="12"/>
        <end position="32"/>
    </location>
</feature>
<name>A0A7K0GMM6_PARDI</name>